<dbReference type="EMBL" id="CM046393">
    <property type="protein sequence ID" value="KAI8549659.1"/>
    <property type="molecule type" value="Genomic_DNA"/>
</dbReference>
<proteinExistence type="predicted"/>
<sequence length="460" mass="50904">MVVHEPCVIADHFIPRMRKTRQHLFPSQRVRIGRKLLSFSLSNSQTSTTLLHFHPSTATAAAANRNSHPSPMTEPTQTPTQPHHDSTTTTAPPSPTTTTTASTNAPPQNPAPITKIPFRPRKTRKLSPDPNPPSPSSSEKSPRPKPTTKRTKTTPLHPKPLQQQKPIVPAAARSLSCDGEIDAALRHLRAADPLLSPVISLHVPPTFDPTTHPPFLALAKSILYQQLAYKAGTSIYTRFVSLCGGENGVVPATVLALTPPQLRQIGVSGRKASYLHDLARKYQNGILSDEGIVDLDDKSLFTMLTMVNGIGSWSVHMFMIFSLHRPDVLPINDLGVRKGVQLLYGLEELPRPSQMEQLCEKWRPYRSVGAWYMWRLVEAKGPPQPVSTSGGGAVTAGSTLQLQKQEEEPQQQQQQFMDPINGILNIGCSYVCYVCLIFGLILELKCIRINRMQMFAKRQR</sequence>
<evidence type="ECO:0000313" key="1">
    <source>
        <dbReference type="EMBL" id="KAI8549659.1"/>
    </source>
</evidence>
<protein>
    <submittedName>
        <fullName evidence="1">Uncharacterized protein</fullName>
    </submittedName>
</protein>
<organism evidence="1 2">
    <name type="scientific">Rhododendron molle</name>
    <name type="common">Chinese azalea</name>
    <name type="synonym">Azalea mollis</name>
    <dbReference type="NCBI Taxonomy" id="49168"/>
    <lineage>
        <taxon>Eukaryota</taxon>
        <taxon>Viridiplantae</taxon>
        <taxon>Streptophyta</taxon>
        <taxon>Embryophyta</taxon>
        <taxon>Tracheophyta</taxon>
        <taxon>Spermatophyta</taxon>
        <taxon>Magnoliopsida</taxon>
        <taxon>eudicotyledons</taxon>
        <taxon>Gunneridae</taxon>
        <taxon>Pentapetalae</taxon>
        <taxon>asterids</taxon>
        <taxon>Ericales</taxon>
        <taxon>Ericaceae</taxon>
        <taxon>Ericoideae</taxon>
        <taxon>Rhodoreae</taxon>
        <taxon>Rhododendron</taxon>
    </lineage>
</organism>
<comment type="caution">
    <text evidence="1">The sequence shown here is derived from an EMBL/GenBank/DDBJ whole genome shotgun (WGS) entry which is preliminary data.</text>
</comment>
<name>A0ACC0N9A1_RHOML</name>
<gene>
    <name evidence="1" type="ORF">RHMOL_Rhmol06G0042300</name>
</gene>
<accession>A0ACC0N9A1</accession>
<reference evidence="1" key="1">
    <citation type="submission" date="2022-02" db="EMBL/GenBank/DDBJ databases">
        <title>Plant Genome Project.</title>
        <authorList>
            <person name="Zhang R.-G."/>
        </authorList>
    </citation>
    <scope>NUCLEOTIDE SEQUENCE</scope>
    <source>
        <strain evidence="1">AT1</strain>
    </source>
</reference>
<keyword evidence="2" id="KW-1185">Reference proteome</keyword>
<evidence type="ECO:0000313" key="2">
    <source>
        <dbReference type="Proteomes" id="UP001062846"/>
    </source>
</evidence>
<dbReference type="Proteomes" id="UP001062846">
    <property type="component" value="Chromosome 6"/>
</dbReference>